<accession>A0ABD3MYA9</accession>
<dbReference type="InterPro" id="IPR027417">
    <property type="entry name" value="P-loop_NTPase"/>
</dbReference>
<dbReference type="Gene3D" id="3.40.50.300">
    <property type="entry name" value="P-loop containing nucleotide triphosphate hydrolases"/>
    <property type="match status" value="1"/>
</dbReference>
<reference evidence="1 2" key="1">
    <citation type="submission" date="2024-10" db="EMBL/GenBank/DDBJ databases">
        <title>Updated reference genomes for cyclostephanoid diatoms.</title>
        <authorList>
            <person name="Roberts W.R."/>
            <person name="Alverson A.J."/>
        </authorList>
    </citation>
    <scope>NUCLEOTIDE SEQUENCE [LARGE SCALE GENOMIC DNA]</scope>
    <source>
        <strain evidence="1 2">AJA276-08</strain>
    </source>
</reference>
<name>A0ABD3MYA9_9STRA</name>
<sequence length="54" mass="6150">MARCREWFDAIIVNDDLDDACSEFDRVVEAPDVPATDRALIFMWRRETTCLGGG</sequence>
<comment type="caution">
    <text evidence="1">The sequence shown here is derived from an EMBL/GenBank/DDBJ whole genome shotgun (WGS) entry which is preliminary data.</text>
</comment>
<protein>
    <submittedName>
        <fullName evidence="1">Uncharacterized protein</fullName>
    </submittedName>
</protein>
<dbReference type="EMBL" id="JALLAZ020001669">
    <property type="protein sequence ID" value="KAL3768905.1"/>
    <property type="molecule type" value="Genomic_DNA"/>
</dbReference>
<dbReference type="Proteomes" id="UP001530315">
    <property type="component" value="Unassembled WGS sequence"/>
</dbReference>
<dbReference type="AlphaFoldDB" id="A0ABD3MYA9"/>
<keyword evidence="2" id="KW-1185">Reference proteome</keyword>
<evidence type="ECO:0000313" key="2">
    <source>
        <dbReference type="Proteomes" id="UP001530315"/>
    </source>
</evidence>
<organism evidence="1 2">
    <name type="scientific">Stephanodiscus triporus</name>
    <dbReference type="NCBI Taxonomy" id="2934178"/>
    <lineage>
        <taxon>Eukaryota</taxon>
        <taxon>Sar</taxon>
        <taxon>Stramenopiles</taxon>
        <taxon>Ochrophyta</taxon>
        <taxon>Bacillariophyta</taxon>
        <taxon>Coscinodiscophyceae</taxon>
        <taxon>Thalassiosirophycidae</taxon>
        <taxon>Stephanodiscales</taxon>
        <taxon>Stephanodiscaceae</taxon>
        <taxon>Stephanodiscus</taxon>
    </lineage>
</organism>
<proteinExistence type="predicted"/>
<gene>
    <name evidence="1" type="ORF">ACHAW5_008820</name>
</gene>
<evidence type="ECO:0000313" key="1">
    <source>
        <dbReference type="EMBL" id="KAL3768905.1"/>
    </source>
</evidence>